<dbReference type="Pfam" id="PF00348">
    <property type="entry name" value="polyprenyl_synt"/>
    <property type="match status" value="1"/>
</dbReference>
<dbReference type="GO" id="GO:0046165">
    <property type="term" value="P:alcohol biosynthetic process"/>
    <property type="evidence" value="ECO:0007669"/>
    <property type="project" value="UniProtKB-ARBA"/>
</dbReference>
<evidence type="ECO:0000256" key="4">
    <source>
        <dbReference type="ARBA" id="ARBA00022842"/>
    </source>
</evidence>
<dbReference type="EMBL" id="JAQJAC010000004">
    <property type="protein sequence ID" value="KAJ5586656.1"/>
    <property type="molecule type" value="Genomic_DNA"/>
</dbReference>
<dbReference type="Gene3D" id="1.10.600.10">
    <property type="entry name" value="Farnesyl Diphosphate Synthase"/>
    <property type="match status" value="2"/>
</dbReference>
<evidence type="ECO:0000256" key="9">
    <source>
        <dbReference type="SAM" id="MobiDB-lite"/>
    </source>
</evidence>
<dbReference type="GO" id="GO:0008299">
    <property type="term" value="P:isoprenoid biosynthetic process"/>
    <property type="evidence" value="ECO:0007669"/>
    <property type="project" value="InterPro"/>
</dbReference>
<dbReference type="GO" id="GO:0004659">
    <property type="term" value="F:prenyltransferase activity"/>
    <property type="evidence" value="ECO:0007669"/>
    <property type="project" value="InterPro"/>
</dbReference>
<protein>
    <submittedName>
        <fullName evidence="10">Isoprenoid synthase domain-containing protein</fullName>
    </submittedName>
</protein>
<comment type="similarity">
    <text evidence="8">In the N-terminal section; belongs to the terpene synthase family.</text>
</comment>
<evidence type="ECO:0000256" key="5">
    <source>
        <dbReference type="ARBA" id="ARBA00023239"/>
    </source>
</evidence>
<keyword evidence="3" id="KW-0479">Metal-binding</keyword>
<dbReference type="PROSITE" id="PS00723">
    <property type="entry name" value="POLYPRENYL_SYNTHASE_1"/>
    <property type="match status" value="1"/>
</dbReference>
<evidence type="ECO:0000256" key="3">
    <source>
        <dbReference type="ARBA" id="ARBA00022723"/>
    </source>
</evidence>
<dbReference type="InterPro" id="IPR033749">
    <property type="entry name" value="Polyprenyl_synt_CS"/>
</dbReference>
<evidence type="ECO:0000256" key="8">
    <source>
        <dbReference type="ARBA" id="ARBA00038372"/>
    </source>
</evidence>
<dbReference type="PANTHER" id="PTHR12001">
    <property type="entry name" value="GERANYLGERANYL PYROPHOSPHATE SYNTHASE"/>
    <property type="match status" value="1"/>
</dbReference>
<keyword evidence="11" id="KW-1185">Reference proteome</keyword>
<feature type="compositionally biased region" description="Basic and acidic residues" evidence="9">
    <location>
        <begin position="204"/>
        <end position="229"/>
    </location>
</feature>
<name>A0AAD6GU14_9EURO</name>
<comment type="similarity">
    <text evidence="7">In the C-terminal section; belongs to the FPP/GGPP synthase family.</text>
</comment>
<comment type="pathway">
    <text evidence="1">Secondary metabolite biosynthesis; terpenoid biosynthesis.</text>
</comment>
<accession>A0AAD6GU14</accession>
<dbReference type="InterPro" id="IPR000092">
    <property type="entry name" value="Polyprenyl_synt"/>
</dbReference>
<evidence type="ECO:0000256" key="6">
    <source>
        <dbReference type="ARBA" id="ARBA00023268"/>
    </source>
</evidence>
<dbReference type="PANTHER" id="PTHR12001:SF72">
    <property type="entry name" value="THIJ_PFPI FAMILY PROTEIN (AFU_ORTHOLOGUE AFUA_3G01210)-RELATED"/>
    <property type="match status" value="1"/>
</dbReference>
<sequence length="593" mass="67789">MLLELLAVDKPCAEVFIDSWKEMVATTASRDKSCLFATLDDYVDYRIIDTGAPFVSKLMCFGMGIQLTDEEWKLAAPITRSCFAALGLVNDYFSFDVEWDEYQREGKNGQNTAMTNLVWLYIQWEDLSIPEAKERTRETVRHYEAEYYQRVNAFSLDGEKCSMNLEIYLKAQAYQISGNVAWSLRCPRYHPELCAKGQDMLHSQAKENKQKWQREDHSTKNPDPNERPVSDLAGISDSETSQQSPAGTPRSSVSSSSSVYSVVDSADLPEFESSISLSDKALLAPFEYISSLPSKGMREALIDALNVWLILPDSTIKTIKRVSQKLHSSSLMLDDIEDSSDLRRGHPATHTVFGAASTINSANSLLVDVMNDVLQLNNPDCMKIVTEELHNLFIGQSWDLHWTQQFQCPSEVEYLEMISHKTGGLFRLLARLMNECSSSLHNKSVHLNKNRHLTSFLTLSRTIPLDFITVLGQYFQIRDDFKNLTDHQYTTEKGFCEDLDEGKFSFPIVHAWQSDRQDFLLRGIMRTGRSLDSLSIPHKKTILAQLDRHGSMRYTLRVLRELEKIIRTELNRIEQDTKCENWVMRLLIQKLAV</sequence>
<organism evidence="10 11">
    <name type="scientific">Penicillium hetheringtonii</name>
    <dbReference type="NCBI Taxonomy" id="911720"/>
    <lineage>
        <taxon>Eukaryota</taxon>
        <taxon>Fungi</taxon>
        <taxon>Dikarya</taxon>
        <taxon>Ascomycota</taxon>
        <taxon>Pezizomycotina</taxon>
        <taxon>Eurotiomycetes</taxon>
        <taxon>Eurotiomycetidae</taxon>
        <taxon>Eurotiales</taxon>
        <taxon>Aspergillaceae</taxon>
        <taxon>Penicillium</taxon>
    </lineage>
</organism>
<evidence type="ECO:0000313" key="10">
    <source>
        <dbReference type="EMBL" id="KAJ5586656.1"/>
    </source>
</evidence>
<dbReference type="GO" id="GO:0043386">
    <property type="term" value="P:mycotoxin biosynthetic process"/>
    <property type="evidence" value="ECO:0007669"/>
    <property type="project" value="UniProtKB-ARBA"/>
</dbReference>
<evidence type="ECO:0000256" key="2">
    <source>
        <dbReference type="ARBA" id="ARBA00022679"/>
    </source>
</evidence>
<reference evidence="10 11" key="1">
    <citation type="journal article" date="2023" name="IMA Fungus">
        <title>Comparative genomic study of the Penicillium genus elucidates a diverse pangenome and 15 lateral gene transfer events.</title>
        <authorList>
            <person name="Petersen C."/>
            <person name="Sorensen T."/>
            <person name="Nielsen M.R."/>
            <person name="Sondergaard T.E."/>
            <person name="Sorensen J.L."/>
            <person name="Fitzpatrick D.A."/>
            <person name="Frisvad J.C."/>
            <person name="Nielsen K.L."/>
        </authorList>
    </citation>
    <scope>NUCLEOTIDE SEQUENCE [LARGE SCALE GENOMIC DNA]</scope>
    <source>
        <strain evidence="10 11">IBT 29057</strain>
    </source>
</reference>
<gene>
    <name evidence="10" type="ORF">N7450_006443</name>
</gene>
<evidence type="ECO:0000256" key="7">
    <source>
        <dbReference type="ARBA" id="ARBA00038363"/>
    </source>
</evidence>
<comment type="caution">
    <text evidence="10">The sequence shown here is derived from an EMBL/GenBank/DDBJ whole genome shotgun (WGS) entry which is preliminary data.</text>
</comment>
<feature type="region of interest" description="Disordered" evidence="9">
    <location>
        <begin position="204"/>
        <end position="255"/>
    </location>
</feature>
<dbReference type="GO" id="GO:0016829">
    <property type="term" value="F:lyase activity"/>
    <property type="evidence" value="ECO:0007669"/>
    <property type="project" value="UniProtKB-KW"/>
</dbReference>
<keyword evidence="4" id="KW-0460">Magnesium</keyword>
<dbReference type="SFLD" id="SFLDS00005">
    <property type="entry name" value="Isoprenoid_Synthase_Type_I"/>
    <property type="match status" value="1"/>
</dbReference>
<evidence type="ECO:0000256" key="1">
    <source>
        <dbReference type="ARBA" id="ARBA00004721"/>
    </source>
</evidence>
<proteinExistence type="inferred from homology"/>
<evidence type="ECO:0000313" key="11">
    <source>
        <dbReference type="Proteomes" id="UP001216150"/>
    </source>
</evidence>
<dbReference type="GO" id="GO:0046872">
    <property type="term" value="F:metal ion binding"/>
    <property type="evidence" value="ECO:0007669"/>
    <property type="project" value="UniProtKB-KW"/>
</dbReference>
<feature type="compositionally biased region" description="Polar residues" evidence="9">
    <location>
        <begin position="237"/>
        <end position="250"/>
    </location>
</feature>
<keyword evidence="6" id="KW-0511">Multifunctional enzyme</keyword>
<dbReference type="Proteomes" id="UP001216150">
    <property type="component" value="Unassembled WGS sequence"/>
</dbReference>
<dbReference type="PROSITE" id="PS00444">
    <property type="entry name" value="POLYPRENYL_SYNTHASE_2"/>
    <property type="match status" value="1"/>
</dbReference>
<keyword evidence="2" id="KW-0808">Transferase</keyword>
<dbReference type="AlphaFoldDB" id="A0AAD6GU14"/>
<dbReference type="SUPFAM" id="SSF48576">
    <property type="entry name" value="Terpenoid synthases"/>
    <property type="match status" value="2"/>
</dbReference>
<dbReference type="InterPro" id="IPR008949">
    <property type="entry name" value="Isoprenoid_synthase_dom_sf"/>
</dbReference>
<keyword evidence="5" id="KW-0456">Lyase</keyword>
<dbReference type="Pfam" id="PF19086">
    <property type="entry name" value="Terpene_syn_C_2"/>
    <property type="match status" value="1"/>
</dbReference>